<feature type="compositionally biased region" description="Polar residues" evidence="1">
    <location>
        <begin position="781"/>
        <end position="794"/>
    </location>
</feature>
<reference evidence="3" key="1">
    <citation type="submission" date="2025-08" db="UniProtKB">
        <authorList>
            <consortium name="RefSeq"/>
        </authorList>
    </citation>
    <scope>IDENTIFICATION</scope>
    <source>
        <tissue evidence="3">Leaves</tissue>
    </source>
</reference>
<dbReference type="Proteomes" id="UP000235220">
    <property type="component" value="Chromosome 9"/>
</dbReference>
<keyword evidence="3" id="KW-0808">Transferase</keyword>
<feature type="region of interest" description="Disordered" evidence="1">
    <location>
        <begin position="694"/>
        <end position="732"/>
    </location>
</feature>
<dbReference type="STRING" id="51240.A0A2I4DQU2"/>
<dbReference type="InterPro" id="IPR000313">
    <property type="entry name" value="PWWP_dom"/>
</dbReference>
<feature type="region of interest" description="Disordered" evidence="1">
    <location>
        <begin position="954"/>
        <end position="995"/>
    </location>
</feature>
<dbReference type="AlphaFoldDB" id="A0A2I4DQU2"/>
<feature type="compositionally biased region" description="Basic and acidic residues" evidence="1">
    <location>
        <begin position="975"/>
        <end position="995"/>
    </location>
</feature>
<dbReference type="CDD" id="cd05162">
    <property type="entry name" value="PWWP"/>
    <property type="match status" value="1"/>
</dbReference>
<feature type="compositionally biased region" description="Basic and acidic residues" evidence="1">
    <location>
        <begin position="118"/>
        <end position="132"/>
    </location>
</feature>
<gene>
    <name evidence="3" type="primary">LOC108982558</name>
</gene>
<dbReference type="PANTHER" id="PTHR42851">
    <property type="entry name" value="ALDOLASE-RELATED"/>
    <property type="match status" value="1"/>
</dbReference>
<dbReference type="Gene3D" id="2.30.30.140">
    <property type="match status" value="1"/>
</dbReference>
<sequence length="1185" mass="128688">MENPKTPETLEAKDPGHQTLEEASESAGMSDLSKKCAGLESIPEISVEENGKVVDVKHNGVGVDNVGLLDQVVEVDEINGGIEDENVVAVVETVASIEESCINGVGIKKGCLVEGGMDRDDDAPKGSKDSKLDGGLVGLVSNGSNNEGAEKIVEEKEMKDDSRMGLDEVDLTRKIDVSRDGISLFVDICGPPSRLSQDNIDEEKCCGLMFTKEKPNEAGDVEEKGNDNLEYNFSVGDVVWVKTKSQTWWPGKIYDPSDVPEFSAKSEQRECLLVGYFQSSHVGWCSPSQLKSFHEHFDHMLGLNKSRTFAGAVEKAVHEFGKRVKMEMTCSCALKQGQQSSGDGQSKKSVCGPDRKSGELGEFMATQFEPAKFLLQLKTLAVVVSMPGMIEFSVAQNRLSAFYHSVGHSQLPMQVLQETSDIENGYDDMSMVESKFVVKTEDNDTCSADENLQTTLLTESQKESEKGKERYNSNGMASKSIKRKGEKVFESRERKKSRYLSFPYINWEQKGLPTETEDSKTPKVPEEVDTNVNSDSGQFTGSPAVAKCSSKSFWRKWYKKFIRGSNKLGKSDLINASSAELLSELQFRAVDCLYQSESESFNSIEWFFSRFRVSAYHDESAYDMDCKNMAAQNETIAAEPVFLAGNTEESKHPPPAAKSVLKKRKKKAFSQHLGAERSSSIPNLVGGNVSGVRDANGNQGKSSIEISQLATDAKPEEKMGKKKGKANSGRLKTKSLSGLSDVNINIATNSSFLTDCLGMGHPMPSGRLKQTEPKEGVSPKCVQNKQGTQIPDLNGNSAISILSVQDQLDTGRVAASPGKSEPKKRKKKVTAPGLQNLNGNIAEAGSLVIDLGVMSAHPLDSITQKSDREVKEEATSVCLNSKLTAGPQSLTGSGAKPGMLVKDPQDICFVSGEGKPGKRGRKRKDKAASENKPIIGIPDLNGLSAEHSSLGKEFHEANGLLSQIKSEPKKRRRKGEATSEHPRSKLTPRRPDININHDRMETNETALGTALLLTFATGVPMPSKEDLVSTFCRFGPIKESETQLLKDSDSAQVVFMDSVDATEAFQSLEKNAPFGAALVNFRLHHPSSDISVVLEPDRTLLTAVGLTPMEASPMNGKPSGSMPNPDEAPALDFIRQNLQAMTSMLEKSGNNLSPETRAKLEGEIKGLLTKVSSMAGSSSSTLQGL</sequence>
<dbReference type="GO" id="GO:0016301">
    <property type="term" value="F:kinase activity"/>
    <property type="evidence" value="ECO:0007669"/>
    <property type="project" value="UniProtKB-KW"/>
</dbReference>
<feature type="compositionally biased region" description="Polar residues" evidence="1">
    <location>
        <begin position="448"/>
        <end position="459"/>
    </location>
</feature>
<feature type="region of interest" description="Disordered" evidence="1">
    <location>
        <begin position="118"/>
        <end position="139"/>
    </location>
</feature>
<dbReference type="Pfam" id="PF00855">
    <property type="entry name" value="PWWP"/>
    <property type="match status" value="1"/>
</dbReference>
<evidence type="ECO:0000313" key="3">
    <source>
        <dbReference type="RefSeq" id="XP_018809516.1"/>
    </source>
</evidence>
<accession>A0A2I4DQU2</accession>
<dbReference type="SMART" id="SM00293">
    <property type="entry name" value="PWWP"/>
    <property type="match status" value="1"/>
</dbReference>
<dbReference type="GeneID" id="108982558"/>
<protein>
    <submittedName>
        <fullName evidence="3">Serine/threonine-protein kinase ATM</fullName>
    </submittedName>
</protein>
<feature type="region of interest" description="Disordered" evidence="1">
    <location>
        <begin position="907"/>
        <end position="941"/>
    </location>
</feature>
<feature type="compositionally biased region" description="Basic and acidic residues" evidence="1">
    <location>
        <begin position="460"/>
        <end position="471"/>
    </location>
</feature>
<organism evidence="2 3">
    <name type="scientific">Juglans regia</name>
    <name type="common">English walnut</name>
    <dbReference type="NCBI Taxonomy" id="51240"/>
    <lineage>
        <taxon>Eukaryota</taxon>
        <taxon>Viridiplantae</taxon>
        <taxon>Streptophyta</taxon>
        <taxon>Embryophyta</taxon>
        <taxon>Tracheophyta</taxon>
        <taxon>Spermatophyta</taxon>
        <taxon>Magnoliopsida</taxon>
        <taxon>eudicotyledons</taxon>
        <taxon>Gunneridae</taxon>
        <taxon>Pentapetalae</taxon>
        <taxon>rosids</taxon>
        <taxon>fabids</taxon>
        <taxon>Fagales</taxon>
        <taxon>Juglandaceae</taxon>
        <taxon>Juglans</taxon>
    </lineage>
</organism>
<dbReference type="FunCoup" id="A0A2I4DQU2">
    <property type="interactions" value="110"/>
</dbReference>
<evidence type="ECO:0000313" key="2">
    <source>
        <dbReference type="Proteomes" id="UP000235220"/>
    </source>
</evidence>
<feature type="region of interest" description="Disordered" evidence="1">
    <location>
        <begin position="1"/>
        <end position="35"/>
    </location>
</feature>
<feature type="compositionally biased region" description="Polar residues" evidence="1">
    <location>
        <begin position="696"/>
        <end position="710"/>
    </location>
</feature>
<dbReference type="Gramene" id="Jr09_03370_p1">
    <property type="protein sequence ID" value="cds.Jr09_03370_p1"/>
    <property type="gene ID" value="Jr09_03370"/>
</dbReference>
<feature type="region of interest" description="Disordered" evidence="1">
    <location>
        <begin position="812"/>
        <end position="832"/>
    </location>
</feature>
<dbReference type="SUPFAM" id="SSF63748">
    <property type="entry name" value="Tudor/PWWP/MBT"/>
    <property type="match status" value="1"/>
</dbReference>
<dbReference type="InterPro" id="IPR053063">
    <property type="entry name" value="PWWP_domain_containing_PDP"/>
</dbReference>
<dbReference type="RefSeq" id="XP_018809516.1">
    <property type="nucleotide sequence ID" value="XM_018953971.2"/>
</dbReference>
<dbReference type="PANTHER" id="PTHR42851:SF8">
    <property type="entry name" value="PWWP DOMAIN-CONTAINING PROTEIN"/>
    <property type="match status" value="1"/>
</dbReference>
<feature type="region of interest" description="Disordered" evidence="1">
    <location>
        <begin position="763"/>
        <end position="794"/>
    </location>
</feature>
<evidence type="ECO:0000256" key="1">
    <source>
        <dbReference type="SAM" id="MobiDB-lite"/>
    </source>
</evidence>
<dbReference type="KEGG" id="jre:108982558"/>
<keyword evidence="3" id="KW-0418">Kinase</keyword>
<keyword evidence="2" id="KW-1185">Reference proteome</keyword>
<feature type="region of interest" description="Disordered" evidence="1">
    <location>
        <begin position="448"/>
        <end position="487"/>
    </location>
</feature>
<feature type="compositionally biased region" description="Basic and acidic residues" evidence="1">
    <location>
        <begin position="8"/>
        <end position="20"/>
    </location>
</feature>
<proteinExistence type="predicted"/>
<dbReference type="PROSITE" id="PS50812">
    <property type="entry name" value="PWWP"/>
    <property type="match status" value="1"/>
</dbReference>
<dbReference type="OrthoDB" id="21615at2759"/>
<name>A0A2I4DQU2_JUGRE</name>